<evidence type="ECO:0000256" key="1">
    <source>
        <dbReference type="ARBA" id="ARBA00012513"/>
    </source>
</evidence>
<dbReference type="InterPro" id="IPR000719">
    <property type="entry name" value="Prot_kinase_dom"/>
</dbReference>
<evidence type="ECO:0000256" key="3">
    <source>
        <dbReference type="ARBA" id="ARBA00022679"/>
    </source>
</evidence>
<comment type="catalytic activity">
    <reaction evidence="10">
        <text>L-threonyl-[protein] + ATP = O-phospho-L-threonyl-[protein] + ADP + H(+)</text>
        <dbReference type="Rhea" id="RHEA:46608"/>
        <dbReference type="Rhea" id="RHEA-COMP:11060"/>
        <dbReference type="Rhea" id="RHEA-COMP:11605"/>
        <dbReference type="ChEBI" id="CHEBI:15378"/>
        <dbReference type="ChEBI" id="CHEBI:30013"/>
        <dbReference type="ChEBI" id="CHEBI:30616"/>
        <dbReference type="ChEBI" id="CHEBI:61977"/>
        <dbReference type="ChEBI" id="CHEBI:456216"/>
        <dbReference type="EC" id="2.7.11.1"/>
    </reaction>
</comment>
<dbReference type="InterPro" id="IPR011009">
    <property type="entry name" value="Kinase-like_dom_sf"/>
</dbReference>
<protein>
    <recommendedName>
        <fullName evidence="1">non-specific serine/threonine protein kinase</fullName>
        <ecNumber evidence="1">2.7.11.1</ecNumber>
    </recommendedName>
</protein>
<sequence>MNCTGNVYAGNIVVSSSSDGYYLTQAKYTSDLISRAGITDSKIVDTPIEYNNRLNTHDGEPLPDATLYRQLVGSLVYLTVTLPDISYAVHIVSQFMAAPRSLHYAAVLRILRYLKGTLFHGLHFSSQSSLTLQAYSDADWAGDPTDRRSTTGYCFLLGDSLISWRSKKQSVVARSSTEAEYRALADTTAELLWLRWLLQDLGIDCSTAVPIHCDNRSAIQIAHNDVFHERTKHIEIDCHFVRHHLLQGDELKETETLVSSNGVFELGFFSSSGTSSSHNYLGIWFKNDPNKKPVWVASRESPLLDPSGVLSIRYDGNLVMVDRRQIAIIVNSGMLATTSNTSSILFDSGNLVLKDGDSIIWQSFDYPIDTWLPGMRLGWFNLDTQHERKQYLVSWQSLSVPATGSFALGLDTNNKTQLRVWHRNGVSMQIAFWDGQKLKFFIESSSDDYNFSYVSNPDKVYITFSTRGNYTSSWFVMSSSGQIQEYKMMGQEISKVNRSICENSTVSDPTDCYILRPSKCQDGDKFSEIKGSMPNSVVVSDSVHLGPSDCEILCRGNCSCTAFASLRDDGTGCELYYGEKRVLLGIIGDGESIIYVRGDTPLESDEQNKTRLRLLVIIPVVSLLVSIIVAIMCYIHWRKRSRRGWNENEASMRRSLEQFLFQIGSNVAAVDGDEREDGYRRKKDHELPMLSFSCIATATNNFSDENKLGEGGFGPVYKGVLLGNEIAVKRLSKQSAQGLEEFKNEVQLISKLQHRNLVRLLGCCIQKEEKILIYEYMANNSLDSFIFGL</sequence>
<evidence type="ECO:0000256" key="6">
    <source>
        <dbReference type="ARBA" id="ARBA00022777"/>
    </source>
</evidence>
<dbReference type="PROSITE" id="PS50927">
    <property type="entry name" value="BULB_LECTIN"/>
    <property type="match status" value="1"/>
</dbReference>
<dbReference type="EC" id="2.7.11.1" evidence="1"/>
<dbReference type="GO" id="GO:0004674">
    <property type="term" value="F:protein serine/threonine kinase activity"/>
    <property type="evidence" value="ECO:0007669"/>
    <property type="project" value="UniProtKB-KW"/>
</dbReference>
<evidence type="ECO:0000256" key="7">
    <source>
        <dbReference type="ARBA" id="ARBA00022840"/>
    </source>
</evidence>
<dbReference type="InterPro" id="IPR043502">
    <property type="entry name" value="DNA/RNA_pol_sf"/>
</dbReference>
<evidence type="ECO:0000256" key="5">
    <source>
        <dbReference type="ARBA" id="ARBA00022741"/>
    </source>
</evidence>
<evidence type="ECO:0000256" key="8">
    <source>
        <dbReference type="ARBA" id="ARBA00023157"/>
    </source>
</evidence>
<keyword evidence="7" id="KW-0067">ATP-binding</keyword>
<dbReference type="EMBL" id="OIVN01005112">
    <property type="protein sequence ID" value="SPD20895.1"/>
    <property type="molecule type" value="Genomic_DNA"/>
</dbReference>
<evidence type="ECO:0000256" key="4">
    <source>
        <dbReference type="ARBA" id="ARBA00022729"/>
    </source>
</evidence>
<keyword evidence="9" id="KW-0325">Glycoprotein</keyword>
<evidence type="ECO:0000256" key="9">
    <source>
        <dbReference type="ARBA" id="ARBA00023180"/>
    </source>
</evidence>
<keyword evidence="6" id="KW-0418">Kinase</keyword>
<evidence type="ECO:0000259" key="14">
    <source>
        <dbReference type="PROSITE" id="PS50927"/>
    </source>
</evidence>
<dbReference type="GO" id="GO:0005524">
    <property type="term" value="F:ATP binding"/>
    <property type="evidence" value="ECO:0007669"/>
    <property type="project" value="UniProtKB-KW"/>
</dbReference>
<accession>A0A2N9I9D1</accession>
<keyword evidence="12" id="KW-0472">Membrane</keyword>
<keyword evidence="8" id="KW-1015">Disulfide bond</keyword>
<dbReference type="SMART" id="SM00108">
    <property type="entry name" value="B_lectin"/>
    <property type="match status" value="1"/>
</dbReference>
<feature type="domain" description="Protein kinase" evidence="13">
    <location>
        <begin position="702"/>
        <end position="789"/>
    </location>
</feature>
<keyword evidence="12" id="KW-1133">Transmembrane helix</keyword>
<reference evidence="16" key="1">
    <citation type="submission" date="2018-02" db="EMBL/GenBank/DDBJ databases">
        <authorList>
            <person name="Cohen D.B."/>
            <person name="Kent A.D."/>
        </authorList>
    </citation>
    <scope>NUCLEOTIDE SEQUENCE</scope>
</reference>
<dbReference type="GO" id="GO:0106310">
    <property type="term" value="F:protein serine kinase activity"/>
    <property type="evidence" value="ECO:0007669"/>
    <property type="project" value="RHEA"/>
</dbReference>
<keyword evidence="4" id="KW-0732">Signal</keyword>
<gene>
    <name evidence="16" type="ORF">FSB_LOCUS48777</name>
</gene>
<dbReference type="Pfam" id="PF01453">
    <property type="entry name" value="B_lectin"/>
    <property type="match status" value="1"/>
</dbReference>
<dbReference type="PANTHER" id="PTHR32444">
    <property type="entry name" value="BULB-TYPE LECTIN DOMAIN-CONTAINING PROTEIN"/>
    <property type="match status" value="1"/>
</dbReference>
<dbReference type="InterPro" id="IPR003609">
    <property type="entry name" value="Pan_app"/>
</dbReference>
<dbReference type="PROSITE" id="PS50948">
    <property type="entry name" value="PAN"/>
    <property type="match status" value="1"/>
</dbReference>
<dbReference type="PANTHER" id="PTHR32444:SF118">
    <property type="entry name" value="OS09G0551150 PROTEIN"/>
    <property type="match status" value="1"/>
</dbReference>
<dbReference type="PROSITE" id="PS50011">
    <property type="entry name" value="PROTEIN_KINASE_DOM"/>
    <property type="match status" value="1"/>
</dbReference>
<dbReference type="SUPFAM" id="SSF51110">
    <property type="entry name" value="alpha-D-mannose-specific plant lectins"/>
    <property type="match status" value="1"/>
</dbReference>
<dbReference type="InterPro" id="IPR001480">
    <property type="entry name" value="Bulb-type_lectin_dom"/>
</dbReference>
<evidence type="ECO:0000313" key="16">
    <source>
        <dbReference type="EMBL" id="SPD20895.1"/>
    </source>
</evidence>
<comment type="catalytic activity">
    <reaction evidence="11">
        <text>L-seryl-[protein] + ATP = O-phospho-L-seryl-[protein] + ADP + H(+)</text>
        <dbReference type="Rhea" id="RHEA:17989"/>
        <dbReference type="Rhea" id="RHEA-COMP:9863"/>
        <dbReference type="Rhea" id="RHEA-COMP:11604"/>
        <dbReference type="ChEBI" id="CHEBI:15378"/>
        <dbReference type="ChEBI" id="CHEBI:29999"/>
        <dbReference type="ChEBI" id="CHEBI:30616"/>
        <dbReference type="ChEBI" id="CHEBI:83421"/>
        <dbReference type="ChEBI" id="CHEBI:456216"/>
        <dbReference type="EC" id="2.7.11.1"/>
    </reaction>
</comment>
<dbReference type="CDD" id="cd00028">
    <property type="entry name" value="B_lectin"/>
    <property type="match status" value="1"/>
</dbReference>
<name>A0A2N9I9D1_FAGSY</name>
<feature type="domain" description="Bulb-type lectin" evidence="14">
    <location>
        <begin position="242"/>
        <end position="366"/>
    </location>
</feature>
<evidence type="ECO:0000256" key="12">
    <source>
        <dbReference type="SAM" id="Phobius"/>
    </source>
</evidence>
<dbReference type="AlphaFoldDB" id="A0A2N9I9D1"/>
<evidence type="ECO:0000259" key="15">
    <source>
        <dbReference type="PROSITE" id="PS50948"/>
    </source>
</evidence>
<proteinExistence type="predicted"/>
<feature type="domain" description="Apple" evidence="15">
    <location>
        <begin position="520"/>
        <end position="599"/>
    </location>
</feature>
<dbReference type="InterPro" id="IPR036426">
    <property type="entry name" value="Bulb-type_lectin_dom_sf"/>
</dbReference>
<dbReference type="SUPFAM" id="SSF56672">
    <property type="entry name" value="DNA/RNA polymerases"/>
    <property type="match status" value="1"/>
</dbReference>
<keyword evidence="12" id="KW-0812">Transmembrane</keyword>
<dbReference type="Gene3D" id="3.30.200.20">
    <property type="entry name" value="Phosphorylase Kinase, domain 1"/>
    <property type="match status" value="1"/>
</dbReference>
<dbReference type="Pfam" id="PF08276">
    <property type="entry name" value="PAN_2"/>
    <property type="match status" value="1"/>
</dbReference>
<keyword evidence="5" id="KW-0547">Nucleotide-binding</keyword>
<dbReference type="SUPFAM" id="SSF56112">
    <property type="entry name" value="Protein kinase-like (PK-like)"/>
    <property type="match status" value="1"/>
</dbReference>
<evidence type="ECO:0000256" key="2">
    <source>
        <dbReference type="ARBA" id="ARBA00022527"/>
    </source>
</evidence>
<dbReference type="CDD" id="cd09272">
    <property type="entry name" value="RNase_HI_RT_Ty1"/>
    <property type="match status" value="1"/>
</dbReference>
<dbReference type="Pfam" id="PF07714">
    <property type="entry name" value="PK_Tyr_Ser-Thr"/>
    <property type="match status" value="1"/>
</dbReference>
<evidence type="ECO:0000256" key="11">
    <source>
        <dbReference type="ARBA" id="ARBA00048679"/>
    </source>
</evidence>
<evidence type="ECO:0000256" key="10">
    <source>
        <dbReference type="ARBA" id="ARBA00047899"/>
    </source>
</evidence>
<dbReference type="InterPro" id="IPR001245">
    <property type="entry name" value="Ser-Thr/Tyr_kinase_cat_dom"/>
</dbReference>
<dbReference type="Gene3D" id="2.90.10.10">
    <property type="entry name" value="Bulb-type lectin domain"/>
    <property type="match status" value="1"/>
</dbReference>
<keyword evidence="2" id="KW-0723">Serine/threonine-protein kinase</keyword>
<keyword evidence="3" id="KW-0808">Transferase</keyword>
<organism evidence="16">
    <name type="scientific">Fagus sylvatica</name>
    <name type="common">Beechnut</name>
    <dbReference type="NCBI Taxonomy" id="28930"/>
    <lineage>
        <taxon>Eukaryota</taxon>
        <taxon>Viridiplantae</taxon>
        <taxon>Streptophyta</taxon>
        <taxon>Embryophyta</taxon>
        <taxon>Tracheophyta</taxon>
        <taxon>Spermatophyta</taxon>
        <taxon>Magnoliopsida</taxon>
        <taxon>eudicotyledons</taxon>
        <taxon>Gunneridae</taxon>
        <taxon>Pentapetalae</taxon>
        <taxon>rosids</taxon>
        <taxon>fabids</taxon>
        <taxon>Fagales</taxon>
        <taxon>Fagaceae</taxon>
        <taxon>Fagus</taxon>
    </lineage>
</organism>
<feature type="transmembrane region" description="Helical" evidence="12">
    <location>
        <begin position="614"/>
        <end position="635"/>
    </location>
</feature>
<dbReference type="FunFam" id="3.30.200.20:FF:000195">
    <property type="entry name" value="G-type lectin S-receptor-like serine/threonine-protein kinase"/>
    <property type="match status" value="1"/>
</dbReference>
<evidence type="ECO:0000259" key="13">
    <source>
        <dbReference type="PROSITE" id="PS50011"/>
    </source>
</evidence>